<evidence type="ECO:0000259" key="2">
    <source>
        <dbReference type="Pfam" id="PF05229"/>
    </source>
</evidence>
<comment type="caution">
    <text evidence="3">The sequence shown here is derived from an EMBL/GenBank/DDBJ whole genome shotgun (WGS) entry which is preliminary data.</text>
</comment>
<dbReference type="PANTHER" id="PTHR37089">
    <property type="entry name" value="PROTEIN U-RELATED"/>
    <property type="match status" value="1"/>
</dbReference>
<protein>
    <submittedName>
        <fullName evidence="3">Spore coat U domain-containing protein</fullName>
    </submittedName>
</protein>
<feature type="chain" id="PRO_5047133246" evidence="1">
    <location>
        <begin position="32"/>
        <end position="169"/>
    </location>
</feature>
<feature type="domain" description="Spore coat protein U/FanG" evidence="2">
    <location>
        <begin position="34"/>
        <end position="166"/>
    </location>
</feature>
<evidence type="ECO:0000313" key="4">
    <source>
        <dbReference type="Proteomes" id="UP001196870"/>
    </source>
</evidence>
<dbReference type="SMART" id="SM00972">
    <property type="entry name" value="SCPU"/>
    <property type="match status" value="1"/>
</dbReference>
<evidence type="ECO:0000313" key="3">
    <source>
        <dbReference type="EMBL" id="MBR0667019.1"/>
    </source>
</evidence>
<sequence length="169" mass="17224">MLWLKRNIPYPLLVALLAAPMLDAPSQPASAATATGTFQVTATVQATCLISANPLAFGTYTGTQTDATTTLAVTCTNTTPYTVGLDAGTATGATVTTRRMTGPASAFLNYALFSDSARTINWGNTVGTNTVAGTGSGAAQTLTVYGRVPAAQFVAPGAYVDTITATITF</sequence>
<feature type="signal peptide" evidence="1">
    <location>
        <begin position="1"/>
        <end position="31"/>
    </location>
</feature>
<dbReference type="InterPro" id="IPR053167">
    <property type="entry name" value="Spore_coat_component"/>
</dbReference>
<dbReference type="PANTHER" id="PTHR37089:SF4">
    <property type="entry name" value="EXPORTED PROTEIN"/>
    <property type="match status" value="1"/>
</dbReference>
<reference evidence="4" key="1">
    <citation type="journal article" date="2021" name="Syst. Appl. Microbiol.">
        <title>Roseomonas hellenica sp. nov., isolated from roots of wild-growing Alkanna tinctoria.</title>
        <authorList>
            <person name="Rat A."/>
            <person name="Naranjo H.D."/>
            <person name="Lebbe L."/>
            <person name="Cnockaert M."/>
            <person name="Krigas N."/>
            <person name="Grigoriadou K."/>
            <person name="Maloupa E."/>
            <person name="Willems A."/>
        </authorList>
    </citation>
    <scope>NUCLEOTIDE SEQUENCE [LARGE SCALE GENOMIC DNA]</scope>
    <source>
        <strain evidence="4">LMG 31523</strain>
    </source>
</reference>
<dbReference type="EMBL" id="JAAGBB010000028">
    <property type="protein sequence ID" value="MBR0667019.1"/>
    <property type="molecule type" value="Genomic_DNA"/>
</dbReference>
<name>A0ABS5F369_9PROT</name>
<organism evidence="3 4">
    <name type="scientific">Plastoroseomonas hellenica</name>
    <dbReference type="NCBI Taxonomy" id="2687306"/>
    <lineage>
        <taxon>Bacteria</taxon>
        <taxon>Pseudomonadati</taxon>
        <taxon>Pseudomonadota</taxon>
        <taxon>Alphaproteobacteria</taxon>
        <taxon>Acetobacterales</taxon>
        <taxon>Acetobacteraceae</taxon>
        <taxon>Plastoroseomonas</taxon>
    </lineage>
</organism>
<keyword evidence="1" id="KW-0732">Signal</keyword>
<dbReference type="Proteomes" id="UP001196870">
    <property type="component" value="Unassembled WGS sequence"/>
</dbReference>
<gene>
    <name evidence="3" type="ORF">GXW71_21845</name>
</gene>
<evidence type="ECO:0000256" key="1">
    <source>
        <dbReference type="SAM" id="SignalP"/>
    </source>
</evidence>
<dbReference type="InterPro" id="IPR007893">
    <property type="entry name" value="Spore_coat_U/FanG"/>
</dbReference>
<dbReference type="Pfam" id="PF05229">
    <property type="entry name" value="SCPU"/>
    <property type="match status" value="1"/>
</dbReference>
<proteinExistence type="predicted"/>
<accession>A0ABS5F369</accession>
<keyword evidence="4" id="KW-1185">Reference proteome</keyword>